<gene>
    <name evidence="1" type="ORF">BT62DRAFT_932747</name>
</gene>
<evidence type="ECO:0000313" key="2">
    <source>
        <dbReference type="Proteomes" id="UP000812287"/>
    </source>
</evidence>
<dbReference type="GeneID" id="66108707"/>
<accession>A0A9P7VQK4</accession>
<keyword evidence="2" id="KW-1185">Reference proteome</keyword>
<dbReference type="Proteomes" id="UP000812287">
    <property type="component" value="Unassembled WGS sequence"/>
</dbReference>
<name>A0A9P7VQK4_9AGAR</name>
<evidence type="ECO:0000313" key="1">
    <source>
        <dbReference type="EMBL" id="KAG7445603.1"/>
    </source>
</evidence>
<comment type="caution">
    <text evidence="1">The sequence shown here is derived from an EMBL/GenBank/DDBJ whole genome shotgun (WGS) entry which is preliminary data.</text>
</comment>
<organism evidence="1 2">
    <name type="scientific">Guyanagaster necrorhizus</name>
    <dbReference type="NCBI Taxonomy" id="856835"/>
    <lineage>
        <taxon>Eukaryota</taxon>
        <taxon>Fungi</taxon>
        <taxon>Dikarya</taxon>
        <taxon>Basidiomycota</taxon>
        <taxon>Agaricomycotina</taxon>
        <taxon>Agaricomycetes</taxon>
        <taxon>Agaricomycetidae</taxon>
        <taxon>Agaricales</taxon>
        <taxon>Marasmiineae</taxon>
        <taxon>Physalacriaceae</taxon>
        <taxon>Guyanagaster</taxon>
    </lineage>
</organism>
<dbReference type="EMBL" id="MU250536">
    <property type="protein sequence ID" value="KAG7445603.1"/>
    <property type="molecule type" value="Genomic_DNA"/>
</dbReference>
<proteinExistence type="predicted"/>
<protein>
    <submittedName>
        <fullName evidence="1">Uncharacterized protein</fullName>
    </submittedName>
</protein>
<dbReference type="RefSeq" id="XP_043039103.1">
    <property type="nucleotide sequence ID" value="XM_043186410.1"/>
</dbReference>
<sequence>MDYLRLRELSIAEELGMSSFTIPKRLLKGKKRSRGPLSTAYVLFCLDIYVLTFFNSPALSTTTIFRSSHRGQKSTTRSDCSKPFYQSRITAMSAPPPPPPPTLNSYPLLTDSSGARIPIPVPSPPPPNIPPPDTPIPDEAPTAAQMKIGPLGQIIKTGGGTAAKKKKPAGSAALSGNTATTVVGAAGSTPGGEAAALKKKGATGVGTGNGRKKKLLEAAQVQAQAQVQMFPGMIVVQG</sequence>
<dbReference type="AlphaFoldDB" id="A0A9P7VQK4"/>
<reference evidence="1" key="1">
    <citation type="submission" date="2020-11" db="EMBL/GenBank/DDBJ databases">
        <title>Adaptations for nitrogen fixation in a non-lichenized fungal sporocarp promotes dispersal by wood-feeding termites.</title>
        <authorList>
            <consortium name="DOE Joint Genome Institute"/>
            <person name="Koch R.A."/>
            <person name="Yoon G."/>
            <person name="Arayal U."/>
            <person name="Lail K."/>
            <person name="Amirebrahimi M."/>
            <person name="Labutti K."/>
            <person name="Lipzen A."/>
            <person name="Riley R."/>
            <person name="Barry K."/>
            <person name="Henrissat B."/>
            <person name="Grigoriev I.V."/>
            <person name="Herr J.R."/>
            <person name="Aime M.C."/>
        </authorList>
    </citation>
    <scope>NUCLEOTIDE SEQUENCE</scope>
    <source>
        <strain evidence="1">MCA 3950</strain>
    </source>
</reference>